<reference evidence="1 2" key="1">
    <citation type="submission" date="2023-01" db="EMBL/GenBank/DDBJ databases">
        <title>Analysis of 21 Apiospora genomes using comparative genomics revels a genus with tremendous synthesis potential of carbohydrate active enzymes and secondary metabolites.</title>
        <authorList>
            <person name="Sorensen T."/>
        </authorList>
    </citation>
    <scope>NUCLEOTIDE SEQUENCE [LARGE SCALE GENOMIC DNA]</scope>
    <source>
        <strain evidence="1 2">CBS 33761</strain>
    </source>
</reference>
<comment type="caution">
    <text evidence="1">The sequence shown here is derived from an EMBL/GenBank/DDBJ whole genome shotgun (WGS) entry which is preliminary data.</text>
</comment>
<sequence>MNQGTYSSLLAKMLVSSAPPMTARTLTPKGGSSLRGVSLMAYRHLLGNGDIYVKGRHHVVGTSIVDY</sequence>
<name>A0ABR1SE92_9PEZI</name>
<evidence type="ECO:0000313" key="2">
    <source>
        <dbReference type="Proteomes" id="UP001444661"/>
    </source>
</evidence>
<proteinExistence type="predicted"/>
<organism evidence="1 2">
    <name type="scientific">Apiospora rasikravindrae</name>
    <dbReference type="NCBI Taxonomy" id="990691"/>
    <lineage>
        <taxon>Eukaryota</taxon>
        <taxon>Fungi</taxon>
        <taxon>Dikarya</taxon>
        <taxon>Ascomycota</taxon>
        <taxon>Pezizomycotina</taxon>
        <taxon>Sordariomycetes</taxon>
        <taxon>Xylariomycetidae</taxon>
        <taxon>Amphisphaeriales</taxon>
        <taxon>Apiosporaceae</taxon>
        <taxon>Apiospora</taxon>
    </lineage>
</organism>
<gene>
    <name evidence="1" type="ORF">PG993_011450</name>
</gene>
<dbReference type="Proteomes" id="UP001444661">
    <property type="component" value="Unassembled WGS sequence"/>
</dbReference>
<evidence type="ECO:0000313" key="1">
    <source>
        <dbReference type="EMBL" id="KAK8030159.1"/>
    </source>
</evidence>
<accession>A0ABR1SE92</accession>
<protein>
    <submittedName>
        <fullName evidence="1">Uncharacterized protein</fullName>
    </submittedName>
</protein>
<dbReference type="EMBL" id="JAQQWK010000010">
    <property type="protein sequence ID" value="KAK8030159.1"/>
    <property type="molecule type" value="Genomic_DNA"/>
</dbReference>
<keyword evidence="2" id="KW-1185">Reference proteome</keyword>